<evidence type="ECO:0000256" key="4">
    <source>
        <dbReference type="ARBA" id="ARBA00012786"/>
    </source>
</evidence>
<dbReference type="SFLD" id="SFLDF00027">
    <property type="entry name" value="p-type_atpase"/>
    <property type="match status" value="1"/>
</dbReference>
<evidence type="ECO:0000256" key="5">
    <source>
        <dbReference type="ARBA" id="ARBA00013555"/>
    </source>
</evidence>
<reference evidence="20 21" key="1">
    <citation type="journal article" date="2008" name="BMC Genomics">
        <title>The linear chromosome of the plant-pathogenic mycoplasma 'Candidatus Phytoplasma mali'.</title>
        <authorList>
            <person name="Kube M."/>
            <person name="Schneider B."/>
            <person name="Kuhl H."/>
            <person name="Dandekar T."/>
            <person name="Heitmann K."/>
            <person name="Migdoll A.M."/>
            <person name="Reinhardt R."/>
            <person name="Seemueller E."/>
        </authorList>
    </citation>
    <scope>NUCLEOTIDE SEQUENCE [LARGE SCALE GENOMIC DNA]</scope>
    <source>
        <strain evidence="20 21">AT</strain>
    </source>
</reference>
<dbReference type="Gene3D" id="3.40.50.1000">
    <property type="entry name" value="HAD superfamily/HAD-like"/>
    <property type="match status" value="1"/>
</dbReference>
<evidence type="ECO:0000256" key="3">
    <source>
        <dbReference type="ARBA" id="ARBA00008746"/>
    </source>
</evidence>
<feature type="transmembrane region" description="Helical" evidence="18">
    <location>
        <begin position="756"/>
        <end position="776"/>
    </location>
</feature>
<evidence type="ECO:0000313" key="20">
    <source>
        <dbReference type="EMBL" id="CAP18498.1"/>
    </source>
</evidence>
<feature type="transmembrane region" description="Helical" evidence="18">
    <location>
        <begin position="782"/>
        <end position="803"/>
    </location>
</feature>
<dbReference type="KEGG" id="pml:ATP_00311"/>
<dbReference type="InterPro" id="IPR018303">
    <property type="entry name" value="ATPase_P-typ_P_site"/>
</dbReference>
<dbReference type="InterPro" id="IPR044492">
    <property type="entry name" value="P_typ_ATPase_HD_dom"/>
</dbReference>
<keyword evidence="11" id="KW-0067">ATP-binding</keyword>
<comment type="similarity">
    <text evidence="3">Belongs to the cation transport ATPase (P-type) (TC 3.A.3) family. Type IIIB subfamily.</text>
</comment>
<feature type="transmembrane region" description="Helical" evidence="18">
    <location>
        <begin position="72"/>
        <end position="98"/>
    </location>
</feature>
<dbReference type="InterPro" id="IPR023299">
    <property type="entry name" value="ATPase_P-typ_cyto_dom_N"/>
</dbReference>
<gene>
    <name evidence="20" type="ordered locus">ATP_00311</name>
</gene>
<dbReference type="NCBIfam" id="TIGR01524">
    <property type="entry name" value="ATPase-IIIB_Mg"/>
    <property type="match status" value="1"/>
</dbReference>
<keyword evidence="9 18" id="KW-0812">Transmembrane</keyword>
<dbReference type="GO" id="GO:0015444">
    <property type="term" value="F:P-type magnesium transporter activity"/>
    <property type="evidence" value="ECO:0007669"/>
    <property type="project" value="UniProtKB-EC"/>
</dbReference>
<dbReference type="GO" id="GO:0016887">
    <property type="term" value="F:ATP hydrolysis activity"/>
    <property type="evidence" value="ECO:0007669"/>
    <property type="project" value="InterPro"/>
</dbReference>
<keyword evidence="8" id="KW-0597">Phosphoprotein</keyword>
<dbReference type="eggNOG" id="COG0474">
    <property type="taxonomic scope" value="Bacteria"/>
</dbReference>
<dbReference type="EMBL" id="CU469464">
    <property type="protein sequence ID" value="CAP18498.1"/>
    <property type="molecule type" value="Genomic_DNA"/>
</dbReference>
<dbReference type="Pfam" id="PF00689">
    <property type="entry name" value="Cation_ATPase_C"/>
    <property type="match status" value="1"/>
</dbReference>
<keyword evidence="21" id="KW-1185">Reference proteome</keyword>
<evidence type="ECO:0000256" key="6">
    <source>
        <dbReference type="ARBA" id="ARBA00022475"/>
    </source>
</evidence>
<evidence type="ECO:0000256" key="15">
    <source>
        <dbReference type="ARBA" id="ARBA00023136"/>
    </source>
</evidence>
<comment type="function">
    <text evidence="1">Mediates magnesium influx to the cytosol.</text>
</comment>
<evidence type="ECO:0000313" key="21">
    <source>
        <dbReference type="Proteomes" id="UP000002020"/>
    </source>
</evidence>
<feature type="transmembrane region" description="Helical" evidence="18">
    <location>
        <begin position="687"/>
        <end position="711"/>
    </location>
</feature>
<comment type="subcellular location">
    <subcellularLocation>
        <location evidence="2">Cell inner membrane</location>
        <topology evidence="2">Multi-pass membrane protein</topology>
    </subcellularLocation>
</comment>
<dbReference type="AlphaFoldDB" id="B3QZW1"/>
<dbReference type="SUPFAM" id="SSF56784">
    <property type="entry name" value="HAD-like"/>
    <property type="match status" value="1"/>
</dbReference>
<keyword evidence="14 18" id="KW-1133">Transmembrane helix</keyword>
<dbReference type="STRING" id="37692.ATP_00311"/>
<dbReference type="Gene3D" id="1.20.1110.10">
    <property type="entry name" value="Calcium-transporting ATPase, transmembrane domain"/>
    <property type="match status" value="1"/>
</dbReference>
<evidence type="ECO:0000256" key="9">
    <source>
        <dbReference type="ARBA" id="ARBA00022692"/>
    </source>
</evidence>
<dbReference type="SMART" id="SM00831">
    <property type="entry name" value="Cation_ATPase_N"/>
    <property type="match status" value="1"/>
</dbReference>
<dbReference type="Gene3D" id="3.40.1110.10">
    <property type="entry name" value="Calcium-transporting ATPase, cytoplasmic domain N"/>
    <property type="match status" value="1"/>
</dbReference>
<dbReference type="InterPro" id="IPR023214">
    <property type="entry name" value="HAD_sf"/>
</dbReference>
<dbReference type="SFLD" id="SFLDG00002">
    <property type="entry name" value="C1.7:_P-type_atpase_like"/>
    <property type="match status" value="1"/>
</dbReference>
<dbReference type="InterPro" id="IPR036412">
    <property type="entry name" value="HAD-like_sf"/>
</dbReference>
<dbReference type="GO" id="GO:0005886">
    <property type="term" value="C:plasma membrane"/>
    <property type="evidence" value="ECO:0007669"/>
    <property type="project" value="UniProtKB-SubCell"/>
</dbReference>
<feature type="transmembrane region" description="Helical" evidence="18">
    <location>
        <begin position="299"/>
        <end position="330"/>
    </location>
</feature>
<dbReference type="Pfam" id="PF00690">
    <property type="entry name" value="Cation_ATPase_N"/>
    <property type="match status" value="1"/>
</dbReference>
<evidence type="ECO:0000256" key="1">
    <source>
        <dbReference type="ARBA" id="ARBA00003954"/>
    </source>
</evidence>
<dbReference type="HOGENOM" id="CLU_002360_6_3_14"/>
<evidence type="ECO:0000256" key="16">
    <source>
        <dbReference type="ARBA" id="ARBA00029806"/>
    </source>
</evidence>
<name>B3QZW1_PHYMT</name>
<dbReference type="InterPro" id="IPR001757">
    <property type="entry name" value="P_typ_ATPase"/>
</dbReference>
<comment type="catalytic activity">
    <reaction evidence="17">
        <text>Mg(2+)(out) + ATP + H2O = Mg(2+)(in) + ADP + phosphate + H(+)</text>
        <dbReference type="Rhea" id="RHEA:10260"/>
        <dbReference type="ChEBI" id="CHEBI:15377"/>
        <dbReference type="ChEBI" id="CHEBI:15378"/>
        <dbReference type="ChEBI" id="CHEBI:18420"/>
        <dbReference type="ChEBI" id="CHEBI:30616"/>
        <dbReference type="ChEBI" id="CHEBI:43474"/>
        <dbReference type="ChEBI" id="CHEBI:456216"/>
        <dbReference type="EC" id="7.2.2.14"/>
    </reaction>
</comment>
<evidence type="ECO:0000256" key="18">
    <source>
        <dbReference type="SAM" id="Phobius"/>
    </source>
</evidence>
<dbReference type="Gene3D" id="2.70.150.10">
    <property type="entry name" value="Calcium-transporting ATPase, cytoplasmic transduction domain A"/>
    <property type="match status" value="1"/>
</dbReference>
<feature type="transmembrane region" description="Helical" evidence="18">
    <location>
        <begin position="717"/>
        <end position="735"/>
    </location>
</feature>
<dbReference type="PROSITE" id="PS00154">
    <property type="entry name" value="ATPASE_E1_E2"/>
    <property type="match status" value="1"/>
</dbReference>
<feature type="domain" description="Cation-transporting P-type ATPase N-terminal" evidence="19">
    <location>
        <begin position="19"/>
        <end position="93"/>
    </location>
</feature>
<dbReference type="GO" id="GO:0005524">
    <property type="term" value="F:ATP binding"/>
    <property type="evidence" value="ECO:0007669"/>
    <property type="project" value="UniProtKB-KW"/>
</dbReference>
<dbReference type="InterPro" id="IPR004014">
    <property type="entry name" value="ATPase_P-typ_cation-transptr_N"/>
</dbReference>
<dbReference type="SFLD" id="SFLDS00003">
    <property type="entry name" value="Haloacid_Dehalogenase"/>
    <property type="match status" value="1"/>
</dbReference>
<evidence type="ECO:0000256" key="11">
    <source>
        <dbReference type="ARBA" id="ARBA00022840"/>
    </source>
</evidence>
<dbReference type="Pfam" id="PF13246">
    <property type="entry name" value="Cation_ATPase"/>
    <property type="match status" value="1"/>
</dbReference>
<dbReference type="Proteomes" id="UP000002020">
    <property type="component" value="Chromosome"/>
</dbReference>
<keyword evidence="12" id="KW-0460">Magnesium</keyword>
<evidence type="ECO:0000256" key="7">
    <source>
        <dbReference type="ARBA" id="ARBA00022519"/>
    </source>
</evidence>
<dbReference type="InterPro" id="IPR023298">
    <property type="entry name" value="ATPase_P-typ_TM_dom_sf"/>
</dbReference>
<dbReference type="SUPFAM" id="SSF81665">
    <property type="entry name" value="Calcium ATPase, transmembrane domain M"/>
    <property type="match status" value="1"/>
</dbReference>
<feature type="transmembrane region" description="Helical" evidence="18">
    <location>
        <begin position="815"/>
        <end position="835"/>
    </location>
</feature>
<sequence>MKKKSNKNSSFDYVKYIKEISQKNLKETLNYFNSDEENGIISKQVIINRKIYGGNEFLKYQKISYIQKFIKFFFNPFNIILLLMLIISLLTDVIFIKPDHSKDFTTIIIIFLIFFLSNFISLFQEMKSSKIVEKLKKLVQTTTKVKRDNKIQKIISDDLVRGDIVFFTSGDIIPADIKLIETKNFFVQEASLTGEAYSVQKDAKNKDIYENFLEDKRLIFTGTNVISGYAKGIVIITGENTYLGNINKNIDKQNNFSNFQNGIASISKLLLIFIFFMMPLMFIINYFKNPNSPSIIMESLLFSLTIAFGLTPEMLPLITTTSLSVGLLLLSKKKVLVKNLSSIQDFGVMNILFTDKTGTLTEGHVSLDGYFDLNNNLNQNVLKNAYLNSFFHSGAKNIIDDSIISKIQDLQKNNFIKIDYHQKFHKIDEISFDYTRRMVSIILENKNNKKKTMITKGAIEEILNICDYVEFSKKNIVPLTPEYKKIIYDNIIDYNKKGFRVVGVAKKNISSFVKSLNDFDETKMILIGFLTFFDSIKKSAKKTISSLKKYGVEVKILTGDNDILTKTIAQMININNISLLSGTEIDKLDDDELYQKAKKINIFTKFSPEQKARIIDVFKKEKNIIGFMGDGINDVPAMQKAHLAISVDSGTDITKEAADIIILGNDLSILQKGIIEGRKTYTNMLKYLKFTLASNFGNVLSVLTASLFLKFMPIKTIQILFLNVVYDLTCFAIPFDNVDSNYLKKPRNWDLKNIRNFMIFFGFISFLFDLLFFFILHGESETIFQTGWFIFSMWSQVFIIYLLRTENIIKDIKPSLLMFILPITGVSVVTLSPFIPFLCDPLKLNSEFFNKFQNVSFLLSFVSILILYFIMVKIAKNIFINKYKYLL</sequence>
<feature type="transmembrane region" description="Helical" evidence="18">
    <location>
        <begin position="104"/>
        <end position="123"/>
    </location>
</feature>
<evidence type="ECO:0000256" key="17">
    <source>
        <dbReference type="ARBA" id="ARBA00047295"/>
    </source>
</evidence>
<dbReference type="NCBIfam" id="TIGR01494">
    <property type="entry name" value="ATPase_P-type"/>
    <property type="match status" value="2"/>
</dbReference>
<keyword evidence="15 18" id="KW-0472">Membrane</keyword>
<dbReference type="InterPro" id="IPR006068">
    <property type="entry name" value="ATPase_P-typ_cation-transptr_C"/>
</dbReference>
<evidence type="ECO:0000259" key="19">
    <source>
        <dbReference type="SMART" id="SM00831"/>
    </source>
</evidence>
<feature type="transmembrane region" description="Helical" evidence="18">
    <location>
        <begin position="855"/>
        <end position="875"/>
    </location>
</feature>
<keyword evidence="10" id="KW-0547">Nucleotide-binding</keyword>
<feature type="transmembrane region" description="Helical" evidence="18">
    <location>
        <begin position="269"/>
        <end position="287"/>
    </location>
</feature>
<keyword evidence="6" id="KW-1003">Cell membrane</keyword>
<dbReference type="Pfam" id="PF00122">
    <property type="entry name" value="E1-E2_ATPase"/>
    <property type="match status" value="1"/>
</dbReference>
<evidence type="ECO:0000256" key="8">
    <source>
        <dbReference type="ARBA" id="ARBA00022553"/>
    </source>
</evidence>
<dbReference type="InterPro" id="IPR006415">
    <property type="entry name" value="P-type_ATPase_IIIB"/>
</dbReference>
<dbReference type="InterPro" id="IPR008250">
    <property type="entry name" value="ATPase_P-typ_transduc_dom_A_sf"/>
</dbReference>
<dbReference type="EC" id="7.2.2.14" evidence="4"/>
<evidence type="ECO:0000256" key="10">
    <source>
        <dbReference type="ARBA" id="ARBA00022741"/>
    </source>
</evidence>
<organism evidence="21">
    <name type="scientific">Phytoplasma mali (strain AT)</name>
    <dbReference type="NCBI Taxonomy" id="482235"/>
    <lineage>
        <taxon>Bacteria</taxon>
        <taxon>Bacillati</taxon>
        <taxon>Mycoplasmatota</taxon>
        <taxon>Mollicutes</taxon>
        <taxon>Acholeplasmatales</taxon>
        <taxon>Acholeplasmataceae</taxon>
        <taxon>Candidatus Phytoplasma</taxon>
        <taxon>16SrX (Apple proliferation group)</taxon>
    </lineage>
</organism>
<dbReference type="InterPro" id="IPR059000">
    <property type="entry name" value="ATPase_P-type_domA"/>
</dbReference>
<evidence type="ECO:0000256" key="14">
    <source>
        <dbReference type="ARBA" id="ARBA00022989"/>
    </source>
</evidence>
<dbReference type="PANTHER" id="PTHR42861">
    <property type="entry name" value="CALCIUM-TRANSPORTING ATPASE"/>
    <property type="match status" value="1"/>
</dbReference>
<protein>
    <recommendedName>
        <fullName evidence="5">Magnesium-transporting ATPase, P-type 1</fullName>
        <ecNumber evidence="4">7.2.2.14</ecNumber>
    </recommendedName>
    <alternativeName>
        <fullName evidence="16">Mg(2+) transport ATPase, P-type 1</fullName>
    </alternativeName>
</protein>
<dbReference type="PRINTS" id="PR01836">
    <property type="entry name" value="MGATPASE"/>
</dbReference>
<keyword evidence="7" id="KW-0997">Cell inner membrane</keyword>
<dbReference type="SUPFAM" id="SSF81653">
    <property type="entry name" value="Calcium ATPase, transduction domain A"/>
    <property type="match status" value="1"/>
</dbReference>
<evidence type="ECO:0000256" key="2">
    <source>
        <dbReference type="ARBA" id="ARBA00004429"/>
    </source>
</evidence>
<proteinExistence type="inferred from homology"/>
<evidence type="ECO:0000256" key="13">
    <source>
        <dbReference type="ARBA" id="ARBA00022967"/>
    </source>
</evidence>
<keyword evidence="13" id="KW-1278">Translocase</keyword>
<accession>B3QZW1</accession>
<evidence type="ECO:0000256" key="12">
    <source>
        <dbReference type="ARBA" id="ARBA00022842"/>
    </source>
</evidence>